<organism evidence="2 3">
    <name type="scientific">Streptomyces vulcanius</name>
    <dbReference type="NCBI Taxonomy" id="1441876"/>
    <lineage>
        <taxon>Bacteria</taxon>
        <taxon>Bacillati</taxon>
        <taxon>Actinomycetota</taxon>
        <taxon>Actinomycetes</taxon>
        <taxon>Kitasatosporales</taxon>
        <taxon>Streptomycetaceae</taxon>
        <taxon>Streptomyces</taxon>
    </lineage>
</organism>
<dbReference type="GO" id="GO:0016757">
    <property type="term" value="F:glycosyltransferase activity"/>
    <property type="evidence" value="ECO:0007669"/>
    <property type="project" value="UniProtKB-KW"/>
</dbReference>
<proteinExistence type="predicted"/>
<dbReference type="Proteomes" id="UP001595839">
    <property type="component" value="Unassembled WGS sequence"/>
</dbReference>
<evidence type="ECO:0000313" key="2">
    <source>
        <dbReference type="EMBL" id="MFC4498270.1"/>
    </source>
</evidence>
<reference evidence="3" key="1">
    <citation type="journal article" date="2019" name="Int. J. Syst. Evol. Microbiol.">
        <title>The Global Catalogue of Microorganisms (GCM) 10K type strain sequencing project: providing services to taxonomists for standard genome sequencing and annotation.</title>
        <authorList>
            <consortium name="The Broad Institute Genomics Platform"/>
            <consortium name="The Broad Institute Genome Sequencing Center for Infectious Disease"/>
            <person name="Wu L."/>
            <person name="Ma J."/>
        </authorList>
    </citation>
    <scope>NUCLEOTIDE SEQUENCE [LARGE SCALE GENOMIC DNA]</scope>
    <source>
        <strain evidence="3">CGMCC 4.7177</strain>
    </source>
</reference>
<sequence>MKASEEQRPLLVNTTWSPLQGGVPTWNRSLAIALVEAGYPTACLVERATEAEHEDARRHGVTLFTAARTPAGPSLLLPARPVLDLDPNLVIGHDRFSGPAAWAYARHFAHARLVHIVHTAPPEIEPYKNSGRAGLLIAEREQITLRMAASADVVAAVGPRLRRYAADLLSDESGPGQVLRLDPGLTAAADPAPVRRPPAKHHVLVLGRTDDVVLKGLDIAARAVAVVATRDSTVGLRVRGAPQEQCDALHRKLVRLSGLARERIDVRAYTVDPAELRRDLVRSAVCVMPSRAEGLGLVALEAIAAGTPVLVSAKSGAAELLLELLGRLAEPMIVDIHDDGPRDATAWAAAIEHILRDLPAALRYAGQVRELLAGRLTWGDTVATLMRALTTSPATTPS</sequence>
<gene>
    <name evidence="2" type="ORF">ACFPIH_01835</name>
</gene>
<evidence type="ECO:0000256" key="1">
    <source>
        <dbReference type="ARBA" id="ARBA00021292"/>
    </source>
</evidence>
<dbReference type="Pfam" id="PF20706">
    <property type="entry name" value="GT4-conflict"/>
    <property type="match status" value="1"/>
</dbReference>
<accession>A0ABV9AGV3</accession>
<keyword evidence="3" id="KW-1185">Reference proteome</keyword>
<keyword evidence="2" id="KW-0808">Transferase</keyword>
<dbReference type="EMBL" id="JBHSFK010000001">
    <property type="protein sequence ID" value="MFC4498270.1"/>
    <property type="molecule type" value="Genomic_DNA"/>
</dbReference>
<keyword evidence="2" id="KW-0328">Glycosyltransferase</keyword>
<dbReference type="Gene3D" id="3.40.50.2000">
    <property type="entry name" value="Glycogen Phosphorylase B"/>
    <property type="match status" value="2"/>
</dbReference>
<dbReference type="CDD" id="cd03801">
    <property type="entry name" value="GT4_PimA-like"/>
    <property type="match status" value="1"/>
</dbReference>
<dbReference type="RefSeq" id="WP_381166519.1">
    <property type="nucleotide sequence ID" value="NZ_JBHSFK010000001.1"/>
</dbReference>
<comment type="caution">
    <text evidence="2">The sequence shown here is derived from an EMBL/GenBank/DDBJ whole genome shotgun (WGS) entry which is preliminary data.</text>
</comment>
<evidence type="ECO:0000313" key="3">
    <source>
        <dbReference type="Proteomes" id="UP001595839"/>
    </source>
</evidence>
<name>A0ABV9AGV3_9ACTN</name>
<dbReference type="SUPFAM" id="SSF53756">
    <property type="entry name" value="UDP-Glycosyltransferase/glycogen phosphorylase"/>
    <property type="match status" value="1"/>
</dbReference>
<dbReference type="PANTHER" id="PTHR12526:SF638">
    <property type="entry name" value="SPORE COAT PROTEIN SA"/>
    <property type="match status" value="1"/>
</dbReference>
<protein>
    <recommendedName>
        <fullName evidence="1">D-inositol 3-phosphate glycosyltransferase</fullName>
    </recommendedName>
</protein>
<dbReference type="PANTHER" id="PTHR12526">
    <property type="entry name" value="GLYCOSYLTRANSFERASE"/>
    <property type="match status" value="1"/>
</dbReference>